<organism evidence="1 2">
    <name type="scientific">Linderina macrospora</name>
    <dbReference type="NCBI Taxonomy" id="4868"/>
    <lineage>
        <taxon>Eukaryota</taxon>
        <taxon>Fungi</taxon>
        <taxon>Fungi incertae sedis</taxon>
        <taxon>Zoopagomycota</taxon>
        <taxon>Kickxellomycotina</taxon>
        <taxon>Kickxellomycetes</taxon>
        <taxon>Kickxellales</taxon>
        <taxon>Kickxellaceae</taxon>
        <taxon>Linderina</taxon>
    </lineage>
</organism>
<proteinExistence type="predicted"/>
<comment type="caution">
    <text evidence="1">The sequence shown here is derived from an EMBL/GenBank/DDBJ whole genome shotgun (WGS) entry which is preliminary data.</text>
</comment>
<evidence type="ECO:0000313" key="2">
    <source>
        <dbReference type="Proteomes" id="UP001150603"/>
    </source>
</evidence>
<gene>
    <name evidence="1" type="ORF">FBU59_004386</name>
</gene>
<dbReference type="Proteomes" id="UP001150603">
    <property type="component" value="Unassembled WGS sequence"/>
</dbReference>
<name>A0ACC1J5X1_9FUNG</name>
<evidence type="ECO:0000313" key="1">
    <source>
        <dbReference type="EMBL" id="KAJ1938620.1"/>
    </source>
</evidence>
<accession>A0ACC1J5X1</accession>
<reference evidence="1" key="1">
    <citation type="submission" date="2022-07" db="EMBL/GenBank/DDBJ databases">
        <title>Phylogenomic reconstructions and comparative analyses of Kickxellomycotina fungi.</title>
        <authorList>
            <person name="Reynolds N.K."/>
            <person name="Stajich J.E."/>
            <person name="Barry K."/>
            <person name="Grigoriev I.V."/>
            <person name="Crous P."/>
            <person name="Smith M.E."/>
        </authorList>
    </citation>
    <scope>NUCLEOTIDE SEQUENCE</scope>
    <source>
        <strain evidence="1">NRRL 5244</strain>
    </source>
</reference>
<keyword evidence="2" id="KW-1185">Reference proteome</keyword>
<sequence length="54" mass="6175">MSDNTQQIEFVYGGTTTDEFNERYKDLKPGLNIMENGKPVQEPEQAQEPEPESN</sequence>
<protein>
    <submittedName>
        <fullName evidence="1">Uncharacterized protein</fullName>
    </submittedName>
</protein>
<dbReference type="EMBL" id="JANBPW010003108">
    <property type="protein sequence ID" value="KAJ1938620.1"/>
    <property type="molecule type" value="Genomic_DNA"/>
</dbReference>